<proteinExistence type="predicted"/>
<dbReference type="EMBL" id="JBHMCF010000028">
    <property type="protein sequence ID" value="MFB9472570.1"/>
    <property type="molecule type" value="Genomic_DNA"/>
</dbReference>
<evidence type="ECO:0000256" key="2">
    <source>
        <dbReference type="ARBA" id="ARBA00022527"/>
    </source>
</evidence>
<dbReference type="SMART" id="SM00220">
    <property type="entry name" value="S_TKc"/>
    <property type="match status" value="1"/>
</dbReference>
<dbReference type="PROSITE" id="PS00108">
    <property type="entry name" value="PROTEIN_KINASE_ST"/>
    <property type="match status" value="1"/>
</dbReference>
<feature type="binding site" evidence="7">
    <location>
        <position position="41"/>
    </location>
    <ligand>
        <name>ATP</name>
        <dbReference type="ChEBI" id="CHEBI:30616"/>
    </ligand>
</feature>
<evidence type="ECO:0000256" key="7">
    <source>
        <dbReference type="PROSITE-ProRule" id="PRU10141"/>
    </source>
</evidence>
<evidence type="ECO:0000256" key="1">
    <source>
        <dbReference type="ARBA" id="ARBA00012513"/>
    </source>
</evidence>
<dbReference type="PANTHER" id="PTHR43289:SF6">
    <property type="entry name" value="SERINE_THREONINE-PROTEIN KINASE NEKL-3"/>
    <property type="match status" value="1"/>
</dbReference>
<dbReference type="PROSITE" id="PS50011">
    <property type="entry name" value="PROTEIN_KINASE_DOM"/>
    <property type="match status" value="1"/>
</dbReference>
<gene>
    <name evidence="11" type="ORF">ACFFR3_23960</name>
</gene>
<keyword evidence="6 7" id="KW-0067">ATP-binding</keyword>
<feature type="compositionally biased region" description="Pro residues" evidence="8">
    <location>
        <begin position="384"/>
        <end position="406"/>
    </location>
</feature>
<comment type="caution">
    <text evidence="11">The sequence shown here is derived from an EMBL/GenBank/DDBJ whole genome shotgun (WGS) entry which is preliminary data.</text>
</comment>
<dbReference type="SUPFAM" id="SSF56112">
    <property type="entry name" value="Protein kinase-like (PK-like)"/>
    <property type="match status" value="1"/>
</dbReference>
<keyword evidence="12" id="KW-1185">Reference proteome</keyword>
<dbReference type="PANTHER" id="PTHR43289">
    <property type="entry name" value="MITOGEN-ACTIVATED PROTEIN KINASE KINASE KINASE 20-RELATED"/>
    <property type="match status" value="1"/>
</dbReference>
<keyword evidence="9" id="KW-1133">Transmembrane helix</keyword>
<dbReference type="EC" id="2.7.11.1" evidence="1"/>
<evidence type="ECO:0000256" key="6">
    <source>
        <dbReference type="ARBA" id="ARBA00022840"/>
    </source>
</evidence>
<evidence type="ECO:0000256" key="8">
    <source>
        <dbReference type="SAM" id="MobiDB-lite"/>
    </source>
</evidence>
<feature type="region of interest" description="Disordered" evidence="8">
    <location>
        <begin position="316"/>
        <end position="429"/>
    </location>
</feature>
<dbReference type="PROSITE" id="PS00107">
    <property type="entry name" value="PROTEIN_KINASE_ATP"/>
    <property type="match status" value="1"/>
</dbReference>
<dbReference type="GO" id="GO:0016301">
    <property type="term" value="F:kinase activity"/>
    <property type="evidence" value="ECO:0007669"/>
    <property type="project" value="UniProtKB-KW"/>
</dbReference>
<dbReference type="RefSeq" id="WP_379483879.1">
    <property type="nucleotide sequence ID" value="NZ_JBHMCF010000028.1"/>
</dbReference>
<evidence type="ECO:0000256" key="9">
    <source>
        <dbReference type="SAM" id="Phobius"/>
    </source>
</evidence>
<keyword evidence="9" id="KW-0472">Membrane</keyword>
<feature type="domain" description="Protein kinase" evidence="10">
    <location>
        <begin position="12"/>
        <end position="272"/>
    </location>
</feature>
<dbReference type="Pfam" id="PF00069">
    <property type="entry name" value="Pkinase"/>
    <property type="match status" value="1"/>
</dbReference>
<dbReference type="InterPro" id="IPR011009">
    <property type="entry name" value="Kinase-like_dom_sf"/>
</dbReference>
<name>A0ABV5NQL2_9ACTN</name>
<dbReference type="PRINTS" id="PR01217">
    <property type="entry name" value="PRICHEXTENSN"/>
</dbReference>
<dbReference type="InterPro" id="IPR008271">
    <property type="entry name" value="Ser/Thr_kinase_AS"/>
</dbReference>
<keyword evidence="4 7" id="KW-0547">Nucleotide-binding</keyword>
<dbReference type="InterPro" id="IPR000719">
    <property type="entry name" value="Prot_kinase_dom"/>
</dbReference>
<dbReference type="Proteomes" id="UP001589568">
    <property type="component" value="Unassembled WGS sequence"/>
</dbReference>
<keyword evidence="5 11" id="KW-0418">Kinase</keyword>
<feature type="transmembrane region" description="Helical" evidence="9">
    <location>
        <begin position="290"/>
        <end position="310"/>
    </location>
</feature>
<evidence type="ECO:0000256" key="3">
    <source>
        <dbReference type="ARBA" id="ARBA00022679"/>
    </source>
</evidence>
<keyword evidence="2" id="KW-0723">Serine/threonine-protein kinase</keyword>
<dbReference type="Gene3D" id="1.10.510.10">
    <property type="entry name" value="Transferase(Phosphotransferase) domain 1"/>
    <property type="match status" value="1"/>
</dbReference>
<evidence type="ECO:0000256" key="4">
    <source>
        <dbReference type="ARBA" id="ARBA00022741"/>
    </source>
</evidence>
<keyword evidence="3" id="KW-0808">Transferase</keyword>
<dbReference type="InterPro" id="IPR017441">
    <property type="entry name" value="Protein_kinase_ATP_BS"/>
</dbReference>
<evidence type="ECO:0000313" key="11">
    <source>
        <dbReference type="EMBL" id="MFB9472570.1"/>
    </source>
</evidence>
<sequence>MLGAGTTLNDRYVLGDRLGGGGMGEVWRADDTVLGRTVAVKVLMPALSEDPTFIQRFQNEARAMATLRHPGVVDVYDYGVCEVEGRRVSFLVMAYVEGESLDRVLRRGPLGVETTMRLVAEVAEALAAAHAQGIVHRDVKPANLMVRAGGGVVLTDFGIAHSASAGQLTATGTMLCSAGYCAPEMATASDVTPAVDVYALGVVAYECLSGELPFQGDTPVQIIFKHLNSPAPRLPDSVPPGPRQVVTRALEKSPDARWQSAPQMAEAARKALSAPRELPAPRRRNKTLRAGLTMLIAVIVTAVVAGTVWWRPAEPTSGGANVSPPTFLGTPVDIVPPTPTATPRRPTAQPVRRSPTPKPSATSTPAPSVSHPTTTPTTPTRTPSSPPTTPPEPTPTEEPTTPPGPEEPTSEPTVSKPTGEIQCIRAPCP</sequence>
<evidence type="ECO:0000259" key="10">
    <source>
        <dbReference type="PROSITE" id="PS50011"/>
    </source>
</evidence>
<keyword evidence="9" id="KW-0812">Transmembrane</keyword>
<protein>
    <recommendedName>
        <fullName evidence="1">non-specific serine/threonine protein kinase</fullName>
        <ecNumber evidence="1">2.7.11.1</ecNumber>
    </recommendedName>
</protein>
<dbReference type="Gene3D" id="3.30.200.20">
    <property type="entry name" value="Phosphorylase Kinase, domain 1"/>
    <property type="match status" value="1"/>
</dbReference>
<evidence type="ECO:0000256" key="5">
    <source>
        <dbReference type="ARBA" id="ARBA00022777"/>
    </source>
</evidence>
<evidence type="ECO:0000313" key="12">
    <source>
        <dbReference type="Proteomes" id="UP001589568"/>
    </source>
</evidence>
<reference evidence="11 12" key="1">
    <citation type="submission" date="2024-09" db="EMBL/GenBank/DDBJ databases">
        <authorList>
            <person name="Sun Q."/>
            <person name="Mori K."/>
        </authorList>
    </citation>
    <scope>NUCLEOTIDE SEQUENCE [LARGE SCALE GENOMIC DNA]</scope>
    <source>
        <strain evidence="11 12">JCM 3324</strain>
    </source>
</reference>
<dbReference type="CDD" id="cd14014">
    <property type="entry name" value="STKc_PknB_like"/>
    <property type="match status" value="1"/>
</dbReference>
<accession>A0ABV5NQL2</accession>
<feature type="compositionally biased region" description="Low complexity" evidence="8">
    <location>
        <begin position="341"/>
        <end position="383"/>
    </location>
</feature>
<organism evidence="11 12">
    <name type="scientific">Nonomuraea salmonea</name>
    <dbReference type="NCBI Taxonomy" id="46181"/>
    <lineage>
        <taxon>Bacteria</taxon>
        <taxon>Bacillati</taxon>
        <taxon>Actinomycetota</taxon>
        <taxon>Actinomycetes</taxon>
        <taxon>Streptosporangiales</taxon>
        <taxon>Streptosporangiaceae</taxon>
        <taxon>Nonomuraea</taxon>
    </lineage>
</organism>